<dbReference type="OMA" id="NYAMARC"/>
<feature type="domain" description="DUF7708" evidence="2">
    <location>
        <begin position="146"/>
        <end position="256"/>
    </location>
</feature>
<dbReference type="InterPro" id="IPR056125">
    <property type="entry name" value="DUF7708"/>
</dbReference>
<dbReference type="Pfam" id="PF24809">
    <property type="entry name" value="DUF7708"/>
    <property type="match status" value="1"/>
</dbReference>
<dbReference type="EMBL" id="GL876973">
    <property type="protein sequence ID" value="KLU89557.1"/>
    <property type="molecule type" value="Genomic_DNA"/>
</dbReference>
<dbReference type="STRING" id="644358.A0A0C4E7L4"/>
<dbReference type="AlphaFoldDB" id="A0A0C4E7L4"/>
<protein>
    <recommendedName>
        <fullName evidence="2">DUF7708 domain-containing protein</fullName>
    </recommendedName>
</protein>
<reference evidence="4" key="4">
    <citation type="journal article" date="2015" name="G3 (Bethesda)">
        <title>Genome sequences of three phytopathogenic species of the Magnaporthaceae family of fungi.</title>
        <authorList>
            <person name="Okagaki L.H."/>
            <person name="Nunes C.C."/>
            <person name="Sailsbery J."/>
            <person name="Clay B."/>
            <person name="Brown D."/>
            <person name="John T."/>
            <person name="Oh Y."/>
            <person name="Young N."/>
            <person name="Fitzgerald M."/>
            <person name="Haas B.J."/>
            <person name="Zeng Q."/>
            <person name="Young S."/>
            <person name="Adiconis X."/>
            <person name="Fan L."/>
            <person name="Levin J.Z."/>
            <person name="Mitchell T.K."/>
            <person name="Okubara P.A."/>
            <person name="Farman M.L."/>
            <person name="Kohn L.M."/>
            <person name="Birren B."/>
            <person name="Ma L.-J."/>
            <person name="Dean R.A."/>
        </authorList>
    </citation>
    <scope>NUCLEOTIDE SEQUENCE</scope>
    <source>
        <strain evidence="4">ATCC 64411 / 73-15</strain>
    </source>
</reference>
<dbReference type="OrthoDB" id="5419927at2759"/>
<proteinExistence type="predicted"/>
<dbReference type="Proteomes" id="UP000011715">
    <property type="component" value="Unassembled WGS sequence"/>
</dbReference>
<dbReference type="PANTHER" id="PTHR40619:SF3">
    <property type="entry name" value="FUNGAL STAND N-TERMINAL GOODBYE DOMAIN-CONTAINING PROTEIN"/>
    <property type="match status" value="1"/>
</dbReference>
<reference evidence="5" key="2">
    <citation type="submission" date="2010-05" db="EMBL/GenBank/DDBJ databases">
        <title>The genome sequence of Magnaporthe poae strain ATCC 64411.</title>
        <authorList>
            <person name="Ma L.-J."/>
            <person name="Dead R."/>
            <person name="Young S."/>
            <person name="Zeng Q."/>
            <person name="Koehrsen M."/>
            <person name="Alvarado L."/>
            <person name="Berlin A."/>
            <person name="Chapman S.B."/>
            <person name="Chen Z."/>
            <person name="Freedman E."/>
            <person name="Gellesch M."/>
            <person name="Goldberg J."/>
            <person name="Griggs A."/>
            <person name="Gujja S."/>
            <person name="Heilman E.R."/>
            <person name="Heiman D."/>
            <person name="Hepburn T."/>
            <person name="Howarth C."/>
            <person name="Jen D."/>
            <person name="Larson L."/>
            <person name="Mehta T."/>
            <person name="Neiman D."/>
            <person name="Pearson M."/>
            <person name="Roberts A."/>
            <person name="Saif S."/>
            <person name="Shea T."/>
            <person name="Shenoy N."/>
            <person name="Sisk P."/>
            <person name="Stolte C."/>
            <person name="Sykes S."/>
            <person name="Walk T."/>
            <person name="White J."/>
            <person name="Yandava C."/>
            <person name="Haas B."/>
            <person name="Nusbaum C."/>
            <person name="Birren B."/>
        </authorList>
    </citation>
    <scope>NUCLEOTIDE SEQUENCE [LARGE SCALE GENOMIC DNA]</scope>
    <source>
        <strain evidence="5">ATCC 64411 / 73-15</strain>
    </source>
</reference>
<evidence type="ECO:0000256" key="1">
    <source>
        <dbReference type="SAM" id="Phobius"/>
    </source>
</evidence>
<keyword evidence="1" id="KW-0812">Transmembrane</keyword>
<dbReference type="EnsemblFungi" id="MAPG_08528T0">
    <property type="protein sequence ID" value="MAPG_08528T0"/>
    <property type="gene ID" value="MAPG_08528"/>
</dbReference>
<dbReference type="PANTHER" id="PTHR40619">
    <property type="entry name" value="FUNGAL STAND N-TERMINAL GOODBYE DOMAIN-CONTAINING PROTEIN"/>
    <property type="match status" value="1"/>
</dbReference>
<sequence length="614" mass="67546">MSDLTLVSQYLSGNKAGTWAEALANPDPAVLQQARALYIAHRGRLPTPPLPEPLQPSQTLCVFLVNFSTGMQSFLQRTDDKEAAEAFGSPSWEQLQEDITSALKAQDNHDKRRRDWRHNPIEAADKMGGVVARRIECLLELVPDGDYTSVLVGGLRLLCNTAKRKKEVRGKILEVLASLSETISHTKAEIRLYTQNQELRDKSEALYMAILDFVQAAAAYLNKASAVESFKAFFQQDRYGSSLDSGADKIEEASVSFERSVSVCFQSRVQRVDKNTEHLSRDLEALRHPIVAIYSLFMGFVKDFPSIMLEQLMRQTNASRSLHLAQPSYNVSQPVLSSQQLFQFLCTSWNASGPWTTHALLPTIQADLQAAKGFIPSPQQESRIGLLMIEDSFNTWLRSPSSRLLIVHDEKALESDASLSTTSYLCALMCELLSAPGMLRLGFFCGLHSSAATAAQPGAQLLQGAVGLMRSLTLQLLLSLGGDGNTSFPLQGGHDPNQMLQGLATNDLETMCTVFAMLLWCMPAGAVYVLVDGAFWYGTEARRDDMRTVMLFLDVMVGELDAASRGVALKVLVTNPTPRQRSSWVPSRAVDIYLEQGPLAGGLGRDASRMLTGM</sequence>
<dbReference type="EMBL" id="ADBL01002061">
    <property type="status" value="NOT_ANNOTATED_CDS"/>
    <property type="molecule type" value="Genomic_DNA"/>
</dbReference>
<feature type="transmembrane region" description="Helical" evidence="1">
    <location>
        <begin position="514"/>
        <end position="537"/>
    </location>
</feature>
<dbReference type="VEuPathDB" id="FungiDB:MAPG_08528"/>
<evidence type="ECO:0000313" key="5">
    <source>
        <dbReference type="Proteomes" id="UP000011715"/>
    </source>
</evidence>
<keyword evidence="5" id="KW-1185">Reference proteome</keyword>
<gene>
    <name evidence="3" type="ORF">MAPG_08528</name>
</gene>
<dbReference type="eggNOG" id="ENOG502SHRF">
    <property type="taxonomic scope" value="Eukaryota"/>
</dbReference>
<accession>A0A0C4E7L4</accession>
<evidence type="ECO:0000313" key="3">
    <source>
        <dbReference type="EMBL" id="KLU89557.1"/>
    </source>
</evidence>
<evidence type="ECO:0000313" key="4">
    <source>
        <dbReference type="EnsemblFungi" id="MAPG_08528T0"/>
    </source>
</evidence>
<evidence type="ECO:0000259" key="2">
    <source>
        <dbReference type="Pfam" id="PF24809"/>
    </source>
</evidence>
<organism evidence="4 5">
    <name type="scientific">Magnaporthiopsis poae (strain ATCC 64411 / 73-15)</name>
    <name type="common">Kentucky bluegrass fungus</name>
    <name type="synonym">Magnaporthe poae</name>
    <dbReference type="NCBI Taxonomy" id="644358"/>
    <lineage>
        <taxon>Eukaryota</taxon>
        <taxon>Fungi</taxon>
        <taxon>Dikarya</taxon>
        <taxon>Ascomycota</taxon>
        <taxon>Pezizomycotina</taxon>
        <taxon>Sordariomycetes</taxon>
        <taxon>Sordariomycetidae</taxon>
        <taxon>Magnaporthales</taxon>
        <taxon>Magnaporthaceae</taxon>
        <taxon>Magnaporthiopsis</taxon>
    </lineage>
</organism>
<reference evidence="3" key="1">
    <citation type="submission" date="2010-05" db="EMBL/GenBank/DDBJ databases">
        <title>The Genome Sequence of Magnaporthe poae strain ATCC 64411.</title>
        <authorList>
            <consortium name="The Broad Institute Genome Sequencing Platform"/>
            <consortium name="Broad Institute Genome Sequencing Center for Infectious Disease"/>
            <person name="Ma L.-J."/>
            <person name="Dead R."/>
            <person name="Young S."/>
            <person name="Zeng Q."/>
            <person name="Koehrsen M."/>
            <person name="Alvarado L."/>
            <person name="Berlin A."/>
            <person name="Chapman S.B."/>
            <person name="Chen Z."/>
            <person name="Freedman E."/>
            <person name="Gellesch M."/>
            <person name="Goldberg J."/>
            <person name="Griggs A."/>
            <person name="Gujja S."/>
            <person name="Heilman E.R."/>
            <person name="Heiman D."/>
            <person name="Hepburn T."/>
            <person name="Howarth C."/>
            <person name="Jen D."/>
            <person name="Larson L."/>
            <person name="Mehta T."/>
            <person name="Neiman D."/>
            <person name="Pearson M."/>
            <person name="Roberts A."/>
            <person name="Saif S."/>
            <person name="Shea T."/>
            <person name="Shenoy N."/>
            <person name="Sisk P."/>
            <person name="Stolte C."/>
            <person name="Sykes S."/>
            <person name="Walk T."/>
            <person name="White J."/>
            <person name="Yandava C."/>
            <person name="Haas B."/>
            <person name="Nusbaum C."/>
            <person name="Birren B."/>
        </authorList>
    </citation>
    <scope>NUCLEOTIDE SEQUENCE</scope>
    <source>
        <strain evidence="3">ATCC 64411</strain>
    </source>
</reference>
<reference evidence="3" key="3">
    <citation type="submission" date="2011-03" db="EMBL/GenBank/DDBJ databases">
        <title>Annotation of Magnaporthe poae ATCC 64411.</title>
        <authorList>
            <person name="Ma L.-J."/>
            <person name="Dead R."/>
            <person name="Young S.K."/>
            <person name="Zeng Q."/>
            <person name="Gargeya S."/>
            <person name="Fitzgerald M."/>
            <person name="Haas B."/>
            <person name="Abouelleil A."/>
            <person name="Alvarado L."/>
            <person name="Arachchi H.M."/>
            <person name="Berlin A."/>
            <person name="Brown A."/>
            <person name="Chapman S.B."/>
            <person name="Chen Z."/>
            <person name="Dunbar C."/>
            <person name="Freedman E."/>
            <person name="Gearin G."/>
            <person name="Gellesch M."/>
            <person name="Goldberg J."/>
            <person name="Griggs A."/>
            <person name="Gujja S."/>
            <person name="Heiman D."/>
            <person name="Howarth C."/>
            <person name="Larson L."/>
            <person name="Lui A."/>
            <person name="MacDonald P.J.P."/>
            <person name="Mehta T."/>
            <person name="Montmayeur A."/>
            <person name="Murphy C."/>
            <person name="Neiman D."/>
            <person name="Pearson M."/>
            <person name="Priest M."/>
            <person name="Roberts A."/>
            <person name="Saif S."/>
            <person name="Shea T."/>
            <person name="Shenoy N."/>
            <person name="Sisk P."/>
            <person name="Stolte C."/>
            <person name="Sykes S."/>
            <person name="Yandava C."/>
            <person name="Wortman J."/>
            <person name="Nusbaum C."/>
            <person name="Birren B."/>
        </authorList>
    </citation>
    <scope>NUCLEOTIDE SEQUENCE</scope>
    <source>
        <strain evidence="3">ATCC 64411</strain>
    </source>
</reference>
<keyword evidence="1" id="KW-1133">Transmembrane helix</keyword>
<keyword evidence="1" id="KW-0472">Membrane</keyword>
<name>A0A0C4E7L4_MAGP6</name>
<reference evidence="4" key="5">
    <citation type="submission" date="2015-06" db="UniProtKB">
        <authorList>
            <consortium name="EnsemblFungi"/>
        </authorList>
    </citation>
    <scope>IDENTIFICATION</scope>
    <source>
        <strain evidence="4">ATCC 64411</strain>
    </source>
</reference>